<sequence>MSTSFTTSSARNGRTRDQFVTPGEHGDQLRRSYQRYIRSPSWRDDSSPRRYQLPDIALAPWRIDADTIATIALGLSAIFAISSLALQASNRRATRHIRRCSI</sequence>
<evidence type="ECO:0000256" key="2">
    <source>
        <dbReference type="SAM" id="Phobius"/>
    </source>
</evidence>
<proteinExistence type="predicted"/>
<feature type="transmembrane region" description="Helical" evidence="2">
    <location>
        <begin position="68"/>
        <end position="89"/>
    </location>
</feature>
<evidence type="ECO:0000256" key="1">
    <source>
        <dbReference type="SAM" id="MobiDB-lite"/>
    </source>
</evidence>
<protein>
    <submittedName>
        <fullName evidence="3">Uncharacterized protein</fullName>
    </submittedName>
</protein>
<evidence type="ECO:0000313" key="4">
    <source>
        <dbReference type="Proteomes" id="UP000308197"/>
    </source>
</evidence>
<keyword evidence="4" id="KW-1185">Reference proteome</keyword>
<keyword evidence="2" id="KW-1133">Transmembrane helix</keyword>
<name>A0A5C3NYH6_9APHY</name>
<dbReference type="InParanoid" id="A0A5C3NYH6"/>
<evidence type="ECO:0000313" key="3">
    <source>
        <dbReference type="EMBL" id="TFK82496.1"/>
    </source>
</evidence>
<gene>
    <name evidence="3" type="ORF">K466DRAFT_666481</name>
</gene>
<feature type="compositionally biased region" description="Polar residues" evidence="1">
    <location>
        <begin position="1"/>
        <end position="12"/>
    </location>
</feature>
<keyword evidence="2" id="KW-0472">Membrane</keyword>
<keyword evidence="2" id="KW-0812">Transmembrane</keyword>
<organism evidence="3 4">
    <name type="scientific">Polyporus arcularius HHB13444</name>
    <dbReference type="NCBI Taxonomy" id="1314778"/>
    <lineage>
        <taxon>Eukaryota</taxon>
        <taxon>Fungi</taxon>
        <taxon>Dikarya</taxon>
        <taxon>Basidiomycota</taxon>
        <taxon>Agaricomycotina</taxon>
        <taxon>Agaricomycetes</taxon>
        <taxon>Polyporales</taxon>
        <taxon>Polyporaceae</taxon>
        <taxon>Polyporus</taxon>
    </lineage>
</organism>
<dbReference type="AlphaFoldDB" id="A0A5C3NYH6"/>
<accession>A0A5C3NYH6</accession>
<reference evidence="3 4" key="1">
    <citation type="journal article" date="2019" name="Nat. Ecol. Evol.">
        <title>Megaphylogeny resolves global patterns of mushroom evolution.</title>
        <authorList>
            <person name="Varga T."/>
            <person name="Krizsan K."/>
            <person name="Foldi C."/>
            <person name="Dima B."/>
            <person name="Sanchez-Garcia M."/>
            <person name="Sanchez-Ramirez S."/>
            <person name="Szollosi G.J."/>
            <person name="Szarkandi J.G."/>
            <person name="Papp V."/>
            <person name="Albert L."/>
            <person name="Andreopoulos W."/>
            <person name="Angelini C."/>
            <person name="Antonin V."/>
            <person name="Barry K.W."/>
            <person name="Bougher N.L."/>
            <person name="Buchanan P."/>
            <person name="Buyck B."/>
            <person name="Bense V."/>
            <person name="Catcheside P."/>
            <person name="Chovatia M."/>
            <person name="Cooper J."/>
            <person name="Damon W."/>
            <person name="Desjardin D."/>
            <person name="Finy P."/>
            <person name="Geml J."/>
            <person name="Haridas S."/>
            <person name="Hughes K."/>
            <person name="Justo A."/>
            <person name="Karasinski D."/>
            <person name="Kautmanova I."/>
            <person name="Kiss B."/>
            <person name="Kocsube S."/>
            <person name="Kotiranta H."/>
            <person name="LaButti K.M."/>
            <person name="Lechner B.E."/>
            <person name="Liimatainen K."/>
            <person name="Lipzen A."/>
            <person name="Lukacs Z."/>
            <person name="Mihaltcheva S."/>
            <person name="Morgado L.N."/>
            <person name="Niskanen T."/>
            <person name="Noordeloos M.E."/>
            <person name="Ohm R.A."/>
            <person name="Ortiz-Santana B."/>
            <person name="Ovrebo C."/>
            <person name="Racz N."/>
            <person name="Riley R."/>
            <person name="Savchenko A."/>
            <person name="Shiryaev A."/>
            <person name="Soop K."/>
            <person name="Spirin V."/>
            <person name="Szebenyi C."/>
            <person name="Tomsovsky M."/>
            <person name="Tulloss R.E."/>
            <person name="Uehling J."/>
            <person name="Grigoriev I.V."/>
            <person name="Vagvolgyi C."/>
            <person name="Papp T."/>
            <person name="Martin F.M."/>
            <person name="Miettinen O."/>
            <person name="Hibbett D.S."/>
            <person name="Nagy L.G."/>
        </authorList>
    </citation>
    <scope>NUCLEOTIDE SEQUENCE [LARGE SCALE GENOMIC DNA]</scope>
    <source>
        <strain evidence="3 4">HHB13444</strain>
    </source>
</reference>
<feature type="region of interest" description="Disordered" evidence="1">
    <location>
        <begin position="1"/>
        <end position="26"/>
    </location>
</feature>
<dbReference type="Proteomes" id="UP000308197">
    <property type="component" value="Unassembled WGS sequence"/>
</dbReference>
<dbReference type="EMBL" id="ML211480">
    <property type="protein sequence ID" value="TFK82496.1"/>
    <property type="molecule type" value="Genomic_DNA"/>
</dbReference>